<dbReference type="CDD" id="cd16432">
    <property type="entry name" value="CheB_Rec"/>
    <property type="match status" value="1"/>
</dbReference>
<keyword evidence="11" id="KW-1185">Reference proteome</keyword>
<comment type="subcellular location">
    <subcellularLocation>
        <location evidence="5">Cytoplasm</location>
    </subcellularLocation>
</comment>
<feature type="active site" evidence="5 6">
    <location>
        <position position="204"/>
    </location>
</feature>
<accession>A0A1G7HAF2</accession>
<dbReference type="InterPro" id="IPR008248">
    <property type="entry name" value="CheB-like"/>
</dbReference>
<evidence type="ECO:0000259" key="8">
    <source>
        <dbReference type="PROSITE" id="PS50110"/>
    </source>
</evidence>
<dbReference type="AlphaFoldDB" id="A0A1G7HAF2"/>
<dbReference type="CDD" id="cd17541">
    <property type="entry name" value="REC_CheB-like"/>
    <property type="match status" value="1"/>
</dbReference>
<dbReference type="Gene3D" id="3.40.50.2300">
    <property type="match status" value="1"/>
</dbReference>
<keyword evidence="5 7" id="KW-0597">Phosphoprotein</keyword>
<feature type="domain" description="Response regulatory" evidence="8">
    <location>
        <begin position="2"/>
        <end position="118"/>
    </location>
</feature>
<dbReference type="Gene3D" id="3.40.50.180">
    <property type="entry name" value="Methylesterase CheB, C-terminal domain"/>
    <property type="match status" value="1"/>
</dbReference>
<evidence type="ECO:0000256" key="3">
    <source>
        <dbReference type="ARBA" id="ARBA00022801"/>
    </source>
</evidence>
<dbReference type="InterPro" id="IPR000673">
    <property type="entry name" value="Sig_transdc_resp-reg_Me-estase"/>
</dbReference>
<feature type="active site" evidence="5 6">
    <location>
        <position position="177"/>
    </location>
</feature>
<evidence type="ECO:0000256" key="7">
    <source>
        <dbReference type="PROSITE-ProRule" id="PRU00169"/>
    </source>
</evidence>
<dbReference type="GO" id="GO:0050568">
    <property type="term" value="F:protein-glutamine glutaminase activity"/>
    <property type="evidence" value="ECO:0007669"/>
    <property type="project" value="UniProtKB-UniRule"/>
</dbReference>
<proteinExistence type="inferred from homology"/>
<feature type="active site" evidence="5 6">
    <location>
        <position position="301"/>
    </location>
</feature>
<feature type="modified residue" description="4-aspartylphosphate" evidence="5 7">
    <location>
        <position position="52"/>
    </location>
</feature>
<dbReference type="GO" id="GO:0005737">
    <property type="term" value="C:cytoplasm"/>
    <property type="evidence" value="ECO:0007669"/>
    <property type="project" value="UniProtKB-SubCell"/>
</dbReference>
<gene>
    <name evidence="5" type="primary">cheB</name>
    <name evidence="10" type="ORF">SAMN05421720_11921</name>
</gene>
<dbReference type="GO" id="GO:0006935">
    <property type="term" value="P:chemotaxis"/>
    <property type="evidence" value="ECO:0007669"/>
    <property type="project" value="UniProtKB-UniRule"/>
</dbReference>
<protein>
    <recommendedName>
        <fullName evidence="5">Protein-glutamate methylesterase/protein-glutamine glutaminase</fullName>
        <ecNumber evidence="5">3.1.1.61</ecNumber>
        <ecNumber evidence="5">3.5.1.44</ecNumber>
    </recommendedName>
</protein>
<evidence type="ECO:0000256" key="5">
    <source>
        <dbReference type="HAMAP-Rule" id="MF_00099"/>
    </source>
</evidence>
<dbReference type="SMART" id="SM00448">
    <property type="entry name" value="REC"/>
    <property type="match status" value="1"/>
</dbReference>
<evidence type="ECO:0000259" key="9">
    <source>
        <dbReference type="PROSITE" id="PS50122"/>
    </source>
</evidence>
<reference evidence="10 11" key="1">
    <citation type="submission" date="2016-10" db="EMBL/GenBank/DDBJ databases">
        <authorList>
            <person name="de Groot N.N."/>
        </authorList>
    </citation>
    <scope>NUCLEOTIDE SEQUENCE [LARGE SCALE GENOMIC DNA]</scope>
    <source>
        <strain evidence="10 11">ATCC 700224</strain>
    </source>
</reference>
<comment type="PTM">
    <text evidence="5">Phosphorylated by CheA. Phosphorylation of the N-terminal regulatory domain activates the methylesterase activity.</text>
</comment>
<comment type="catalytic activity">
    <reaction evidence="5">
        <text>L-glutaminyl-[protein] + H2O = L-glutamyl-[protein] + NH4(+)</text>
        <dbReference type="Rhea" id="RHEA:16441"/>
        <dbReference type="Rhea" id="RHEA-COMP:10207"/>
        <dbReference type="Rhea" id="RHEA-COMP:10208"/>
        <dbReference type="ChEBI" id="CHEBI:15377"/>
        <dbReference type="ChEBI" id="CHEBI:28938"/>
        <dbReference type="ChEBI" id="CHEBI:29973"/>
        <dbReference type="ChEBI" id="CHEBI:30011"/>
        <dbReference type="EC" id="3.5.1.44"/>
    </reaction>
</comment>
<dbReference type="InterPro" id="IPR035909">
    <property type="entry name" value="CheB_C"/>
</dbReference>
<dbReference type="Proteomes" id="UP000199412">
    <property type="component" value="Unassembled WGS sequence"/>
</dbReference>
<sequence>MKVLVIEDSALMRRELRKILGKIPDAEVQTARNGADGLEEIEKFDPDVVTLDINMPVMDGLTCLSHIMTRFPRPVVMVSSLTEKGALATFEALEMGAVDYIPKPDGTVSLNAQVMERELIAKIHAAMRSRPARNRAPSALMRRTATTLTRRRSAPATRPAPTVARQRAEGLILIGSSTGGPSVVEDIIRSLPLDLPWPIVVAQHMPPQFTNTYARRMNDVCDLTVIEVDRPRAVEPGTVYIGRGGSDVVLTRRAGRLTVLSMPPDASVPWHPSVDRMVDTALEHVDPANMVGVLLTGMGDDGARAMTDLKGRGGRTIAESEETAIVYGMPAELVAQGGATEVLPNPRIARRVRDWCMTRASF</sequence>
<keyword evidence="1 5" id="KW-0963">Cytoplasm</keyword>
<dbReference type="EC" id="3.1.1.61" evidence="5"/>
<dbReference type="InterPro" id="IPR011006">
    <property type="entry name" value="CheY-like_superfamily"/>
</dbReference>
<dbReference type="HAMAP" id="MF_00099">
    <property type="entry name" value="CheB_chemtxs"/>
    <property type="match status" value="1"/>
</dbReference>
<dbReference type="GO" id="GO:0008984">
    <property type="term" value="F:protein-glutamate methylesterase activity"/>
    <property type="evidence" value="ECO:0007669"/>
    <property type="project" value="UniProtKB-UniRule"/>
</dbReference>
<evidence type="ECO:0000256" key="2">
    <source>
        <dbReference type="ARBA" id="ARBA00022500"/>
    </source>
</evidence>
<evidence type="ECO:0000313" key="11">
    <source>
        <dbReference type="Proteomes" id="UP000199412"/>
    </source>
</evidence>
<comment type="similarity">
    <text evidence="5">Belongs to the CheB family.</text>
</comment>
<dbReference type="InterPro" id="IPR001789">
    <property type="entry name" value="Sig_transdc_resp-reg_receiver"/>
</dbReference>
<dbReference type="PROSITE" id="PS50110">
    <property type="entry name" value="RESPONSE_REGULATORY"/>
    <property type="match status" value="1"/>
</dbReference>
<evidence type="ECO:0000313" key="10">
    <source>
        <dbReference type="EMBL" id="SDE97427.1"/>
    </source>
</evidence>
<name>A0A1G7HAF2_9PROT</name>
<feature type="domain" description="CheB-type methylesterase" evidence="9">
    <location>
        <begin position="159"/>
        <end position="359"/>
    </location>
</feature>
<dbReference type="Pfam" id="PF01339">
    <property type="entry name" value="CheB_methylest"/>
    <property type="match status" value="1"/>
</dbReference>
<dbReference type="PANTHER" id="PTHR42872">
    <property type="entry name" value="PROTEIN-GLUTAMATE METHYLESTERASE/PROTEIN-GLUTAMINE GLUTAMINASE"/>
    <property type="match status" value="1"/>
</dbReference>
<dbReference type="EC" id="3.5.1.44" evidence="5"/>
<dbReference type="PROSITE" id="PS50122">
    <property type="entry name" value="CHEB"/>
    <property type="match status" value="1"/>
</dbReference>
<dbReference type="EMBL" id="FNAP01000019">
    <property type="protein sequence ID" value="SDE97427.1"/>
    <property type="molecule type" value="Genomic_DNA"/>
</dbReference>
<dbReference type="GO" id="GO:0000156">
    <property type="term" value="F:phosphorelay response regulator activity"/>
    <property type="evidence" value="ECO:0007669"/>
    <property type="project" value="InterPro"/>
</dbReference>
<evidence type="ECO:0000256" key="1">
    <source>
        <dbReference type="ARBA" id="ARBA00022490"/>
    </source>
</evidence>
<dbReference type="OrthoDB" id="9793421at2"/>
<comment type="function">
    <text evidence="5">Involved in chemotaxis. Part of a chemotaxis signal transduction system that modulates chemotaxis in response to various stimuli. Catalyzes the demethylation of specific methylglutamate residues introduced into the chemoreceptors (methyl-accepting chemotaxis proteins or MCP) by CheR. Also mediates the irreversible deamidation of specific glutamine residues to glutamic acid.</text>
</comment>
<dbReference type="STRING" id="69960.SAMN05421720_11921"/>
<keyword evidence="3 5" id="KW-0378">Hydrolase</keyword>
<dbReference type="SUPFAM" id="SSF52738">
    <property type="entry name" value="Methylesterase CheB, C-terminal domain"/>
    <property type="match status" value="1"/>
</dbReference>
<comment type="domain">
    <text evidence="5">Contains a C-terminal catalytic domain, and an N-terminal region which modulates catalytic activity.</text>
</comment>
<organism evidence="10 11">
    <name type="scientific">Rhodospira trueperi</name>
    <dbReference type="NCBI Taxonomy" id="69960"/>
    <lineage>
        <taxon>Bacteria</taxon>
        <taxon>Pseudomonadati</taxon>
        <taxon>Pseudomonadota</taxon>
        <taxon>Alphaproteobacteria</taxon>
        <taxon>Rhodospirillales</taxon>
        <taxon>Rhodospirillaceae</taxon>
        <taxon>Rhodospira</taxon>
    </lineage>
</organism>
<dbReference type="PIRSF" id="PIRSF000876">
    <property type="entry name" value="RR_chemtxs_CheB"/>
    <property type="match status" value="1"/>
</dbReference>
<evidence type="ECO:0000256" key="6">
    <source>
        <dbReference type="PROSITE-ProRule" id="PRU00050"/>
    </source>
</evidence>
<dbReference type="RefSeq" id="WP_092787935.1">
    <property type="nucleotide sequence ID" value="NZ_FNAP01000019.1"/>
</dbReference>
<dbReference type="PANTHER" id="PTHR42872:SF6">
    <property type="entry name" value="PROTEIN-GLUTAMATE METHYLESTERASE_PROTEIN-GLUTAMINE GLUTAMINASE"/>
    <property type="match status" value="1"/>
</dbReference>
<dbReference type="NCBIfam" id="NF001965">
    <property type="entry name" value="PRK00742.1"/>
    <property type="match status" value="1"/>
</dbReference>
<evidence type="ECO:0000256" key="4">
    <source>
        <dbReference type="ARBA" id="ARBA00048267"/>
    </source>
</evidence>
<comment type="catalytic activity">
    <reaction evidence="4 5">
        <text>[protein]-L-glutamate 5-O-methyl ester + H2O = L-glutamyl-[protein] + methanol + H(+)</text>
        <dbReference type="Rhea" id="RHEA:23236"/>
        <dbReference type="Rhea" id="RHEA-COMP:10208"/>
        <dbReference type="Rhea" id="RHEA-COMP:10311"/>
        <dbReference type="ChEBI" id="CHEBI:15377"/>
        <dbReference type="ChEBI" id="CHEBI:15378"/>
        <dbReference type="ChEBI" id="CHEBI:17790"/>
        <dbReference type="ChEBI" id="CHEBI:29973"/>
        <dbReference type="ChEBI" id="CHEBI:82795"/>
        <dbReference type="EC" id="3.1.1.61"/>
    </reaction>
</comment>
<dbReference type="SUPFAM" id="SSF52172">
    <property type="entry name" value="CheY-like"/>
    <property type="match status" value="1"/>
</dbReference>
<dbReference type="Pfam" id="PF00072">
    <property type="entry name" value="Response_reg"/>
    <property type="match status" value="1"/>
</dbReference>
<keyword evidence="2 5" id="KW-0145">Chemotaxis</keyword>